<keyword evidence="2" id="KW-1185">Reference proteome</keyword>
<comment type="caution">
    <text evidence="1">The sequence shown here is derived from an EMBL/GenBank/DDBJ whole genome shotgun (WGS) entry which is preliminary data.</text>
</comment>
<proteinExistence type="predicted"/>
<name>A0AAD5QT94_PARTN</name>
<dbReference type="Proteomes" id="UP001196413">
    <property type="component" value="Unassembled WGS sequence"/>
</dbReference>
<protein>
    <submittedName>
        <fullName evidence="1">Uncharacterized protein</fullName>
    </submittedName>
</protein>
<accession>A0AAD5QT94</accession>
<organism evidence="1 2">
    <name type="scientific">Parelaphostrongylus tenuis</name>
    <name type="common">Meningeal worm</name>
    <dbReference type="NCBI Taxonomy" id="148309"/>
    <lineage>
        <taxon>Eukaryota</taxon>
        <taxon>Metazoa</taxon>
        <taxon>Ecdysozoa</taxon>
        <taxon>Nematoda</taxon>
        <taxon>Chromadorea</taxon>
        <taxon>Rhabditida</taxon>
        <taxon>Rhabditina</taxon>
        <taxon>Rhabditomorpha</taxon>
        <taxon>Strongyloidea</taxon>
        <taxon>Metastrongylidae</taxon>
        <taxon>Parelaphostrongylus</taxon>
    </lineage>
</organism>
<dbReference type="EMBL" id="JAHQIW010004833">
    <property type="protein sequence ID" value="KAJ1363928.1"/>
    <property type="molecule type" value="Genomic_DNA"/>
</dbReference>
<evidence type="ECO:0000313" key="1">
    <source>
        <dbReference type="EMBL" id="KAJ1363928.1"/>
    </source>
</evidence>
<reference evidence="1" key="1">
    <citation type="submission" date="2021-06" db="EMBL/GenBank/DDBJ databases">
        <title>Parelaphostrongylus tenuis whole genome reference sequence.</title>
        <authorList>
            <person name="Garwood T.J."/>
            <person name="Larsen P.A."/>
            <person name="Fountain-Jones N.M."/>
            <person name="Garbe J.R."/>
            <person name="Macchietto M.G."/>
            <person name="Kania S.A."/>
            <person name="Gerhold R.W."/>
            <person name="Richards J.E."/>
            <person name="Wolf T.M."/>
        </authorList>
    </citation>
    <scope>NUCLEOTIDE SEQUENCE</scope>
    <source>
        <strain evidence="1">MNPRO001-30</strain>
        <tissue evidence="1">Meninges</tissue>
    </source>
</reference>
<gene>
    <name evidence="1" type="ORF">KIN20_023893</name>
</gene>
<sequence length="88" mass="9948">MNTAVCQPIRFSSEFSDGQAEASSLEMHVRRTRSPLRKIQTCRHLVVEMADVEHKHATHRFSASSRGRSHSFGIDSLFLPTICYLSIS</sequence>
<evidence type="ECO:0000313" key="2">
    <source>
        <dbReference type="Proteomes" id="UP001196413"/>
    </source>
</evidence>
<dbReference type="AlphaFoldDB" id="A0AAD5QT94"/>